<evidence type="ECO:0000313" key="1">
    <source>
        <dbReference type="EnsemblMetazoa" id="GAUT015444-PA"/>
    </source>
</evidence>
<dbReference type="VEuPathDB" id="VectorBase:GAUT015444"/>
<accession>A0A1A9UU90</accession>
<organism evidence="1 2">
    <name type="scientific">Glossina austeni</name>
    <name type="common">Savannah tsetse fly</name>
    <dbReference type="NCBI Taxonomy" id="7395"/>
    <lineage>
        <taxon>Eukaryota</taxon>
        <taxon>Metazoa</taxon>
        <taxon>Ecdysozoa</taxon>
        <taxon>Arthropoda</taxon>
        <taxon>Hexapoda</taxon>
        <taxon>Insecta</taxon>
        <taxon>Pterygota</taxon>
        <taxon>Neoptera</taxon>
        <taxon>Endopterygota</taxon>
        <taxon>Diptera</taxon>
        <taxon>Brachycera</taxon>
        <taxon>Muscomorpha</taxon>
        <taxon>Hippoboscoidea</taxon>
        <taxon>Glossinidae</taxon>
        <taxon>Glossina</taxon>
    </lineage>
</organism>
<name>A0A1A9UU90_GLOAU</name>
<sequence>MSNKLKPRILQPLPFYHFKCNNNSNKNDFNGESPYAYLTITAVYNVHDNQYERNEWVFPSVVLNNVSGGEDLKYLLCSSDGEMAKSSAATGYVVADKWSIERLN</sequence>
<protein>
    <submittedName>
        <fullName evidence="1">Uncharacterized protein</fullName>
    </submittedName>
</protein>
<reference evidence="1" key="1">
    <citation type="submission" date="2020-05" db="UniProtKB">
        <authorList>
            <consortium name="EnsemblMetazoa"/>
        </authorList>
    </citation>
    <scope>IDENTIFICATION</scope>
    <source>
        <strain evidence="1">TTRI</strain>
    </source>
</reference>
<keyword evidence="2" id="KW-1185">Reference proteome</keyword>
<proteinExistence type="predicted"/>
<dbReference type="EnsemblMetazoa" id="GAUT015444-RA">
    <property type="protein sequence ID" value="GAUT015444-PA"/>
    <property type="gene ID" value="GAUT015444"/>
</dbReference>
<evidence type="ECO:0000313" key="2">
    <source>
        <dbReference type="Proteomes" id="UP000078200"/>
    </source>
</evidence>
<dbReference type="Proteomes" id="UP000078200">
    <property type="component" value="Unassembled WGS sequence"/>
</dbReference>
<dbReference type="AlphaFoldDB" id="A0A1A9UU90"/>